<evidence type="ECO:0000256" key="7">
    <source>
        <dbReference type="ARBA" id="ARBA00023136"/>
    </source>
</evidence>
<dbReference type="InterPro" id="IPR045861">
    <property type="entry name" value="CorA_cytoplasmic_dom"/>
</dbReference>
<accession>A0A1F5YYL1</accession>
<dbReference type="InterPro" id="IPR004488">
    <property type="entry name" value="Mg/Co-transport_prot_CorA"/>
</dbReference>
<proteinExistence type="inferred from homology"/>
<keyword evidence="6 8" id="KW-1133">Transmembrane helix</keyword>
<evidence type="ECO:0000256" key="1">
    <source>
        <dbReference type="ARBA" id="ARBA00004651"/>
    </source>
</evidence>
<dbReference type="Gene3D" id="3.30.460.20">
    <property type="entry name" value="CorA soluble domain-like"/>
    <property type="match status" value="1"/>
</dbReference>
<dbReference type="NCBIfam" id="TIGR00383">
    <property type="entry name" value="corA"/>
    <property type="match status" value="1"/>
</dbReference>
<dbReference type="GO" id="GO:0005886">
    <property type="term" value="C:plasma membrane"/>
    <property type="evidence" value="ECO:0007669"/>
    <property type="project" value="UniProtKB-SubCell"/>
</dbReference>
<keyword evidence="5 8" id="KW-0812">Transmembrane</keyword>
<feature type="transmembrane region" description="Helical" evidence="8">
    <location>
        <begin position="329"/>
        <end position="349"/>
    </location>
</feature>
<dbReference type="GO" id="GO:0015095">
    <property type="term" value="F:magnesium ion transmembrane transporter activity"/>
    <property type="evidence" value="ECO:0007669"/>
    <property type="project" value="UniProtKB-UniRule"/>
</dbReference>
<dbReference type="CDD" id="cd12828">
    <property type="entry name" value="TmCorA-like_1"/>
    <property type="match status" value="1"/>
</dbReference>
<dbReference type="SUPFAM" id="SSF144083">
    <property type="entry name" value="Magnesium transport protein CorA, transmembrane region"/>
    <property type="match status" value="1"/>
</dbReference>
<dbReference type="Pfam" id="PF01544">
    <property type="entry name" value="CorA"/>
    <property type="match status" value="1"/>
</dbReference>
<dbReference type="GO" id="GO:0015087">
    <property type="term" value="F:cobalt ion transmembrane transporter activity"/>
    <property type="evidence" value="ECO:0007669"/>
    <property type="project" value="UniProtKB-UniRule"/>
</dbReference>
<dbReference type="FunFam" id="1.20.58.340:FF:000012">
    <property type="entry name" value="Magnesium transport protein CorA"/>
    <property type="match status" value="1"/>
</dbReference>
<dbReference type="SUPFAM" id="SSF143865">
    <property type="entry name" value="CorA soluble domain-like"/>
    <property type="match status" value="1"/>
</dbReference>
<dbReference type="PANTHER" id="PTHR46494:SF1">
    <property type="entry name" value="CORA FAMILY METAL ION TRANSPORTER (EUROFUNG)"/>
    <property type="match status" value="1"/>
</dbReference>
<feature type="transmembrane region" description="Helical" evidence="8">
    <location>
        <begin position="297"/>
        <end position="317"/>
    </location>
</feature>
<comment type="caution">
    <text evidence="9">The sequence shown here is derived from an EMBL/GenBank/DDBJ whole genome shotgun (WGS) entry which is preliminary data.</text>
</comment>
<dbReference type="STRING" id="1817867.A3F83_14125"/>
<dbReference type="PANTHER" id="PTHR46494">
    <property type="entry name" value="CORA FAMILY METAL ION TRANSPORTER (EUROFUNG)"/>
    <property type="match status" value="1"/>
</dbReference>
<dbReference type="GO" id="GO:0050897">
    <property type="term" value="F:cobalt ion binding"/>
    <property type="evidence" value="ECO:0007669"/>
    <property type="project" value="TreeGrafter"/>
</dbReference>
<gene>
    <name evidence="8" type="primary">corA</name>
    <name evidence="9" type="ORF">A3F83_14125</name>
</gene>
<keyword evidence="7 8" id="KW-0472">Membrane</keyword>
<keyword evidence="3 8" id="KW-0813">Transport</keyword>
<comment type="similarity">
    <text evidence="2 8">Belongs to the CorA metal ion transporter (MIT) (TC 1.A.35) family.</text>
</comment>
<comment type="subcellular location">
    <subcellularLocation>
        <location evidence="1">Cell membrane</location>
        <topology evidence="1">Multi-pass membrane protein</topology>
    </subcellularLocation>
    <subcellularLocation>
        <location evidence="8">Membrane</location>
        <topology evidence="8">Multi-pass membrane protein</topology>
    </subcellularLocation>
</comment>
<name>A0A1F5YYL1_9BACT</name>
<evidence type="ECO:0000256" key="5">
    <source>
        <dbReference type="ARBA" id="ARBA00022692"/>
    </source>
</evidence>
<dbReference type="Gene3D" id="1.20.58.340">
    <property type="entry name" value="Magnesium transport protein CorA, transmembrane region"/>
    <property type="match status" value="2"/>
</dbReference>
<comment type="function">
    <text evidence="8">Mediates influx of magnesium ions.</text>
</comment>
<sequence>MTSRFIKKLSKKKGLSPGTLVFVGHERKYEVGISLIDYDENKLVEKKIENIEDCFPCRDSQSTCWINVNGIHDLEVIEKLGRHFNLHPLLLEDVVNSDHRPKLEEYDDYLFIVLKMLYYDEEQEEIKAEQVSLILGRGYVISLEESEKDVFESVRERLRKGKGRIRKLGADCLAHALIDAVVDNYFTVLEKLDDTIEDLEEELLANPSEKILEDIHNLKRELVFLRKSVWPLREVVSEMSRESSELISNDVLPFLRDVQDHTIQVIDTIEIFRDLISSILDTYLSSINNKLNAVMKVLTIIATIFIPLTFISGVYGMNFQYMPELHKPWGYPMALLTMAGVATIMLTYFKRKSWL</sequence>
<keyword evidence="8" id="KW-0460">Magnesium</keyword>
<dbReference type="AlphaFoldDB" id="A0A1F5YYL1"/>
<evidence type="ECO:0000313" key="9">
    <source>
        <dbReference type="EMBL" id="OGG05278.1"/>
    </source>
</evidence>
<evidence type="ECO:0000256" key="6">
    <source>
        <dbReference type="ARBA" id="ARBA00022989"/>
    </source>
</evidence>
<protein>
    <recommendedName>
        <fullName evidence="8">Magnesium transport protein CorA</fullName>
    </recommendedName>
</protein>
<dbReference type="GO" id="GO:0000287">
    <property type="term" value="F:magnesium ion binding"/>
    <property type="evidence" value="ECO:0007669"/>
    <property type="project" value="TreeGrafter"/>
</dbReference>
<evidence type="ECO:0000256" key="3">
    <source>
        <dbReference type="ARBA" id="ARBA00022448"/>
    </source>
</evidence>
<evidence type="ECO:0000256" key="2">
    <source>
        <dbReference type="ARBA" id="ARBA00009765"/>
    </source>
</evidence>
<evidence type="ECO:0000313" key="10">
    <source>
        <dbReference type="Proteomes" id="UP000179129"/>
    </source>
</evidence>
<evidence type="ECO:0000256" key="4">
    <source>
        <dbReference type="ARBA" id="ARBA00022475"/>
    </source>
</evidence>
<evidence type="ECO:0000256" key="8">
    <source>
        <dbReference type="RuleBase" id="RU362010"/>
    </source>
</evidence>
<organism evidence="9 10">
    <name type="scientific">Candidatus Glassbacteria bacterium RIFCSPLOWO2_12_FULL_58_11</name>
    <dbReference type="NCBI Taxonomy" id="1817867"/>
    <lineage>
        <taxon>Bacteria</taxon>
        <taxon>Candidatus Glassiibacteriota</taxon>
    </lineage>
</organism>
<dbReference type="EMBL" id="MFIX01000069">
    <property type="protein sequence ID" value="OGG05278.1"/>
    <property type="molecule type" value="Genomic_DNA"/>
</dbReference>
<dbReference type="Proteomes" id="UP000179129">
    <property type="component" value="Unassembled WGS sequence"/>
</dbReference>
<keyword evidence="8" id="KW-0406">Ion transport</keyword>
<reference evidence="9 10" key="1">
    <citation type="journal article" date="2016" name="Nat. Commun.">
        <title>Thousands of microbial genomes shed light on interconnected biogeochemical processes in an aquifer system.</title>
        <authorList>
            <person name="Anantharaman K."/>
            <person name="Brown C.T."/>
            <person name="Hug L.A."/>
            <person name="Sharon I."/>
            <person name="Castelle C.J."/>
            <person name="Probst A.J."/>
            <person name="Thomas B.C."/>
            <person name="Singh A."/>
            <person name="Wilkins M.J."/>
            <person name="Karaoz U."/>
            <person name="Brodie E.L."/>
            <person name="Williams K.H."/>
            <person name="Hubbard S.S."/>
            <person name="Banfield J.F."/>
        </authorList>
    </citation>
    <scope>NUCLEOTIDE SEQUENCE [LARGE SCALE GENOMIC DNA]</scope>
</reference>
<dbReference type="InterPro" id="IPR045863">
    <property type="entry name" value="CorA_TM1_TM2"/>
</dbReference>
<dbReference type="InterPro" id="IPR002523">
    <property type="entry name" value="MgTranspt_CorA/ZnTranspt_ZntB"/>
</dbReference>
<keyword evidence="4 8" id="KW-1003">Cell membrane</keyword>
<dbReference type="FunFam" id="3.30.460.20:FF:000008">
    <property type="entry name" value="Cobalt/magnesium transport protein CorA"/>
    <property type="match status" value="1"/>
</dbReference>